<name>A0ABY6HYS1_9ARCH</name>
<gene>
    <name evidence="2" type="ORF">NEF87_003989</name>
</gene>
<dbReference type="EMBL" id="CP104013">
    <property type="protein sequence ID" value="UYP47704.1"/>
    <property type="molecule type" value="Genomic_DNA"/>
</dbReference>
<feature type="transmembrane region" description="Helical" evidence="1">
    <location>
        <begin position="29"/>
        <end position="50"/>
    </location>
</feature>
<evidence type="ECO:0000256" key="1">
    <source>
        <dbReference type="SAM" id="Phobius"/>
    </source>
</evidence>
<evidence type="ECO:0000313" key="2">
    <source>
        <dbReference type="EMBL" id="UYP47704.1"/>
    </source>
</evidence>
<reference evidence="2" key="1">
    <citation type="submission" date="2022-09" db="EMBL/GenBank/DDBJ databases">
        <title>Actin cytoskeleton and complex cell architecture in an #Asgard archaeon.</title>
        <authorList>
            <person name="Ponce Toledo R.I."/>
            <person name="Schleper C."/>
            <person name="Rodrigues Oliveira T."/>
            <person name="Wollweber F."/>
            <person name="Xu J."/>
            <person name="Rittmann S."/>
            <person name="Klingl A."/>
            <person name="Pilhofer M."/>
        </authorList>
    </citation>
    <scope>NUCLEOTIDE SEQUENCE</scope>
    <source>
        <strain evidence="2">B-35</strain>
    </source>
</reference>
<proteinExistence type="predicted"/>
<sequence>MEETKSNSTKHTFENLREKLNLFNKSVKVQILILSLWIVAAIMLIFFITYEQSTLDLIQYSILPANITWVLILGLILFVFGFGLLFLPVDSKFFEKEIFLRSMPTILEDISITLNNGDFSLVSQKIEEQLELMGLYRIEANKEKFLELMRKAQVNKYCKEKSKLIQTLLDEKKFTEAQTEFAQLSQFFNKNYPLILEAQILEHDELASKFISFN</sequence>
<keyword evidence="1" id="KW-0472">Membrane</keyword>
<organism evidence="2 3">
    <name type="scientific">Candidatus Lokiarchaeum ossiferum</name>
    <dbReference type="NCBI Taxonomy" id="2951803"/>
    <lineage>
        <taxon>Archaea</taxon>
        <taxon>Promethearchaeati</taxon>
        <taxon>Promethearchaeota</taxon>
        <taxon>Promethearchaeia</taxon>
        <taxon>Promethearchaeales</taxon>
        <taxon>Promethearchaeaceae</taxon>
        <taxon>Candidatus Lokiarchaeum</taxon>
    </lineage>
</organism>
<keyword evidence="1" id="KW-1133">Transmembrane helix</keyword>
<protein>
    <submittedName>
        <fullName evidence="2">Uncharacterized protein</fullName>
    </submittedName>
</protein>
<dbReference type="Proteomes" id="UP001208689">
    <property type="component" value="Chromosome"/>
</dbReference>
<accession>A0ABY6HYS1</accession>
<keyword evidence="3" id="KW-1185">Reference proteome</keyword>
<feature type="transmembrane region" description="Helical" evidence="1">
    <location>
        <begin position="62"/>
        <end position="87"/>
    </location>
</feature>
<keyword evidence="1" id="KW-0812">Transmembrane</keyword>
<evidence type="ECO:0000313" key="3">
    <source>
        <dbReference type="Proteomes" id="UP001208689"/>
    </source>
</evidence>